<reference evidence="1" key="1">
    <citation type="journal article" date="2017" name="Nature">
        <title>The genome of Chenopodium quinoa.</title>
        <authorList>
            <person name="Jarvis D.E."/>
            <person name="Ho Y.S."/>
            <person name="Lightfoot D.J."/>
            <person name="Schmoeckel S.M."/>
            <person name="Li B."/>
            <person name="Borm T.J.A."/>
            <person name="Ohyanagi H."/>
            <person name="Mineta K."/>
            <person name="Michell C.T."/>
            <person name="Saber N."/>
            <person name="Kharbatia N.M."/>
            <person name="Rupper R.R."/>
            <person name="Sharp A.R."/>
            <person name="Dally N."/>
            <person name="Boughton B.A."/>
            <person name="Woo Y.H."/>
            <person name="Gao G."/>
            <person name="Schijlen E.G.W.M."/>
            <person name="Guo X."/>
            <person name="Momin A.A."/>
            <person name="Negrao S."/>
            <person name="Al-Babili S."/>
            <person name="Gehring C."/>
            <person name="Roessner U."/>
            <person name="Jung C."/>
            <person name="Murphy K."/>
            <person name="Arold S.T."/>
            <person name="Gojobori T."/>
            <person name="van der Linden C.G."/>
            <person name="van Loo E.N."/>
            <person name="Jellen E.N."/>
            <person name="Maughan P.J."/>
            <person name="Tester M."/>
        </authorList>
    </citation>
    <scope>NUCLEOTIDE SEQUENCE [LARGE SCALE GENOMIC DNA]</scope>
    <source>
        <strain evidence="1">cv. PI 614886</strain>
    </source>
</reference>
<dbReference type="Proteomes" id="UP000596660">
    <property type="component" value="Unplaced"/>
</dbReference>
<dbReference type="AlphaFoldDB" id="A0A803LYC9"/>
<dbReference type="Gramene" id="AUR62020480-RA">
    <property type="protein sequence ID" value="AUR62020480-RA:cds"/>
    <property type="gene ID" value="AUR62020480"/>
</dbReference>
<keyword evidence="2" id="KW-1185">Reference proteome</keyword>
<sequence>MIPSRNLSVEVWAWERFLTVGPKPVSVAHGLDSLGYNKLMQDENSSPCKANNLVKILQVILGDEKENGVCDVLEVQCLDLTIDDRICWLAMMVSALLAAKCGEKHRISDAIKTFHLPDSEFILDATLGYKFPIFIILQSEDEG</sequence>
<protein>
    <submittedName>
        <fullName evidence="1">Uncharacterized protein</fullName>
    </submittedName>
</protein>
<reference evidence="1" key="2">
    <citation type="submission" date="2021-03" db="UniProtKB">
        <authorList>
            <consortium name="EnsemblPlants"/>
        </authorList>
    </citation>
    <scope>IDENTIFICATION</scope>
</reference>
<dbReference type="EnsemblPlants" id="AUR62020480-RA">
    <property type="protein sequence ID" value="AUR62020480-RA:cds"/>
    <property type="gene ID" value="AUR62020480"/>
</dbReference>
<evidence type="ECO:0000313" key="1">
    <source>
        <dbReference type="EnsemblPlants" id="AUR62020480-RA:cds"/>
    </source>
</evidence>
<evidence type="ECO:0000313" key="2">
    <source>
        <dbReference type="Proteomes" id="UP000596660"/>
    </source>
</evidence>
<organism evidence="1 2">
    <name type="scientific">Chenopodium quinoa</name>
    <name type="common">Quinoa</name>
    <dbReference type="NCBI Taxonomy" id="63459"/>
    <lineage>
        <taxon>Eukaryota</taxon>
        <taxon>Viridiplantae</taxon>
        <taxon>Streptophyta</taxon>
        <taxon>Embryophyta</taxon>
        <taxon>Tracheophyta</taxon>
        <taxon>Spermatophyta</taxon>
        <taxon>Magnoliopsida</taxon>
        <taxon>eudicotyledons</taxon>
        <taxon>Gunneridae</taxon>
        <taxon>Pentapetalae</taxon>
        <taxon>Caryophyllales</taxon>
        <taxon>Chenopodiaceae</taxon>
        <taxon>Chenopodioideae</taxon>
        <taxon>Atripliceae</taxon>
        <taxon>Chenopodium</taxon>
    </lineage>
</organism>
<accession>A0A803LYC9</accession>
<name>A0A803LYC9_CHEQI</name>
<proteinExistence type="predicted"/>